<evidence type="ECO:0000313" key="2">
    <source>
        <dbReference type="Proteomes" id="UP000030351"/>
    </source>
</evidence>
<organism evidence="1 2">
    <name type="scientific">Erwinia typographi</name>
    <dbReference type="NCBI Taxonomy" id="371042"/>
    <lineage>
        <taxon>Bacteria</taxon>
        <taxon>Pseudomonadati</taxon>
        <taxon>Pseudomonadota</taxon>
        <taxon>Gammaproteobacteria</taxon>
        <taxon>Enterobacterales</taxon>
        <taxon>Erwiniaceae</taxon>
        <taxon>Erwinia</taxon>
    </lineage>
</organism>
<dbReference type="AlphaFoldDB" id="A0A0A3ZBZ9"/>
<proteinExistence type="predicted"/>
<accession>A0A0A3ZBZ9</accession>
<dbReference type="EMBL" id="JRUQ01000018">
    <property type="protein sequence ID" value="KGT95334.1"/>
    <property type="molecule type" value="Genomic_DNA"/>
</dbReference>
<gene>
    <name evidence="1" type="ORF">NG99_04780</name>
</gene>
<protein>
    <submittedName>
        <fullName evidence="1">Uncharacterized protein</fullName>
    </submittedName>
</protein>
<name>A0A0A3ZBZ9_9GAMM</name>
<evidence type="ECO:0000313" key="1">
    <source>
        <dbReference type="EMBL" id="KGT95334.1"/>
    </source>
</evidence>
<keyword evidence="2" id="KW-1185">Reference proteome</keyword>
<reference evidence="1 2" key="1">
    <citation type="submission" date="2014-10" db="EMBL/GenBank/DDBJ databases">
        <title>Genome sequence of Erwinia typographi M043b.</title>
        <authorList>
            <person name="Chan K.-G."/>
            <person name="Tan W.-S."/>
        </authorList>
    </citation>
    <scope>NUCLEOTIDE SEQUENCE [LARGE SCALE GENOMIC DNA]</scope>
    <source>
        <strain evidence="1 2">M043b</strain>
    </source>
</reference>
<comment type="caution">
    <text evidence="1">The sequence shown here is derived from an EMBL/GenBank/DDBJ whole genome shotgun (WGS) entry which is preliminary data.</text>
</comment>
<sequence>MVTRQEDAGTGGKFSMVGKGLIDMDKKEYEYNLYKPRSLIIKHHGLDDIRWPCFEHALYVLNDEILINDNLNH</sequence>
<dbReference type="Proteomes" id="UP000030351">
    <property type="component" value="Unassembled WGS sequence"/>
</dbReference>